<feature type="compositionally biased region" description="Basic residues" evidence="6">
    <location>
        <begin position="381"/>
        <end position="392"/>
    </location>
</feature>
<feature type="region of interest" description="Disordered" evidence="6">
    <location>
        <begin position="196"/>
        <end position="283"/>
    </location>
</feature>
<keyword evidence="9" id="KW-1185">Reference proteome</keyword>
<dbReference type="AlphaFoldDB" id="A0A0D3ES75"/>
<dbReference type="FunFam" id="2.20.25.80:FF:000003">
    <property type="entry name" value="WRKY transcription factor 57"/>
    <property type="match status" value="1"/>
</dbReference>
<accession>A0A0D3ES75</accession>
<dbReference type="Gramene" id="OBART01G25690.1">
    <property type="protein sequence ID" value="OBART01G25690.1"/>
    <property type="gene ID" value="OBART01G25690"/>
</dbReference>
<keyword evidence="2" id="KW-0805">Transcription regulation</keyword>
<dbReference type="InterPro" id="IPR044810">
    <property type="entry name" value="WRKY_plant"/>
</dbReference>
<feature type="region of interest" description="Disordered" evidence="6">
    <location>
        <begin position="377"/>
        <end position="397"/>
    </location>
</feature>
<feature type="compositionally biased region" description="Low complexity" evidence="6">
    <location>
        <begin position="208"/>
        <end position="218"/>
    </location>
</feature>
<dbReference type="GO" id="GO:0003700">
    <property type="term" value="F:DNA-binding transcription factor activity"/>
    <property type="evidence" value="ECO:0007669"/>
    <property type="project" value="InterPro"/>
</dbReference>
<dbReference type="SMART" id="SM00774">
    <property type="entry name" value="WRKY"/>
    <property type="match status" value="1"/>
</dbReference>
<feature type="domain" description="WRKY" evidence="7">
    <location>
        <begin position="291"/>
        <end position="356"/>
    </location>
</feature>
<dbReference type="PROSITE" id="PS50811">
    <property type="entry name" value="WRKY"/>
    <property type="match status" value="1"/>
</dbReference>
<dbReference type="EnsemblPlants" id="OBART01G25690.1">
    <property type="protein sequence ID" value="OBART01G25690.1"/>
    <property type="gene ID" value="OBART01G25690"/>
</dbReference>
<evidence type="ECO:0000259" key="7">
    <source>
        <dbReference type="PROSITE" id="PS50811"/>
    </source>
</evidence>
<feature type="compositionally biased region" description="Pro residues" evidence="6">
    <location>
        <begin position="66"/>
        <end position="76"/>
    </location>
</feature>
<evidence type="ECO:0000256" key="1">
    <source>
        <dbReference type="ARBA" id="ARBA00004123"/>
    </source>
</evidence>
<dbReference type="GO" id="GO:0043565">
    <property type="term" value="F:sequence-specific DNA binding"/>
    <property type="evidence" value="ECO:0007669"/>
    <property type="project" value="InterPro"/>
</dbReference>
<dbReference type="STRING" id="65489.A0A0D3ES75"/>
<keyword evidence="4" id="KW-0804">Transcription</keyword>
<evidence type="ECO:0000256" key="6">
    <source>
        <dbReference type="SAM" id="MobiDB-lite"/>
    </source>
</evidence>
<evidence type="ECO:0000256" key="3">
    <source>
        <dbReference type="ARBA" id="ARBA00023125"/>
    </source>
</evidence>
<evidence type="ECO:0000256" key="5">
    <source>
        <dbReference type="ARBA" id="ARBA00023242"/>
    </source>
</evidence>
<organism evidence="8">
    <name type="scientific">Oryza barthii</name>
    <dbReference type="NCBI Taxonomy" id="65489"/>
    <lineage>
        <taxon>Eukaryota</taxon>
        <taxon>Viridiplantae</taxon>
        <taxon>Streptophyta</taxon>
        <taxon>Embryophyta</taxon>
        <taxon>Tracheophyta</taxon>
        <taxon>Spermatophyta</taxon>
        <taxon>Magnoliopsida</taxon>
        <taxon>Liliopsida</taxon>
        <taxon>Poales</taxon>
        <taxon>Poaceae</taxon>
        <taxon>BOP clade</taxon>
        <taxon>Oryzoideae</taxon>
        <taxon>Oryzeae</taxon>
        <taxon>Oryzinae</taxon>
        <taxon>Oryza</taxon>
    </lineage>
</organism>
<evidence type="ECO:0000256" key="4">
    <source>
        <dbReference type="ARBA" id="ARBA00023163"/>
    </source>
</evidence>
<evidence type="ECO:0000256" key="2">
    <source>
        <dbReference type="ARBA" id="ARBA00023015"/>
    </source>
</evidence>
<comment type="subcellular location">
    <subcellularLocation>
        <location evidence="1">Nucleus</location>
    </subcellularLocation>
</comment>
<evidence type="ECO:0000313" key="9">
    <source>
        <dbReference type="Proteomes" id="UP000026960"/>
    </source>
</evidence>
<dbReference type="InterPro" id="IPR003657">
    <property type="entry name" value="WRKY_dom"/>
</dbReference>
<dbReference type="InterPro" id="IPR036576">
    <property type="entry name" value="WRKY_dom_sf"/>
</dbReference>
<keyword evidence="5" id="KW-0539">Nucleus</keyword>
<reference evidence="8" key="2">
    <citation type="submission" date="2015-03" db="UniProtKB">
        <authorList>
            <consortium name="EnsemblPlants"/>
        </authorList>
    </citation>
    <scope>IDENTIFICATION</scope>
</reference>
<dbReference type="eggNOG" id="ENOG502QQYS">
    <property type="taxonomic scope" value="Eukaryota"/>
</dbReference>
<dbReference type="Pfam" id="PF03106">
    <property type="entry name" value="WRKY"/>
    <property type="match status" value="1"/>
</dbReference>
<dbReference type="PANTHER" id="PTHR31221:SF127">
    <property type="entry name" value="WRKY TRANSCRIPTION FACTOR 71-RELATED"/>
    <property type="match status" value="1"/>
</dbReference>
<dbReference type="GO" id="GO:0005634">
    <property type="term" value="C:nucleus"/>
    <property type="evidence" value="ECO:0007669"/>
    <property type="project" value="UniProtKB-SubCell"/>
</dbReference>
<dbReference type="Proteomes" id="UP000026960">
    <property type="component" value="Chromosome 1"/>
</dbReference>
<feature type="region of interest" description="Disordered" evidence="6">
    <location>
        <begin position="66"/>
        <end position="112"/>
    </location>
</feature>
<evidence type="ECO:0000313" key="8">
    <source>
        <dbReference type="EnsemblPlants" id="OBART01G25690.1"/>
    </source>
</evidence>
<proteinExistence type="predicted"/>
<dbReference type="SUPFAM" id="SSF118290">
    <property type="entry name" value="WRKY DNA-binding domain"/>
    <property type="match status" value="1"/>
</dbReference>
<feature type="compositionally biased region" description="Basic and acidic residues" evidence="6">
    <location>
        <begin position="251"/>
        <end position="260"/>
    </location>
</feature>
<name>A0A0D3ES75_9ORYZ</name>
<sequence length="507" mass="52926">MGGEPRARAEAAWAAALPAALVALVRDTATYTRMMHRLRMETPRGPTCQLDPCCCCCTAHVIPPPPPVSAAPPPLRAPRASDGGRRRGVVKGGAGTDTCRSAATAKNHEHGQRRREAAVDPAMSGEYQFQDELAPLFARPGGGAGEMQMLPSSWFADYLQAGTPMQMDYDLMCRALELPVGEDVKREVGVVDVVAAGGGGAPPLTPNTTSSMSTSSSEGVGGGGGGGAGAGAGEEESPARCKKEEEDENKEEGKGEEDGHKNKKGSAAKGGKAGKGEKRARQPRFAFMTKSEVDHLEDGYRWRKYGQKAVKNSPYPRSYYRCTTQKCPVKKRVERSYQDPAVVITTYEGKHTHPIPATLRGSTHLLAAHAQAAAAAAAAHQLHHHHGHHGHHGMAPPLPLGSGAAAQFGRSSGIDVLSSFLPRAAAAHHGMTTMGGAAATTTTSHGLNSAISGGGGVSSETTSAVTVAASAQPSSPAALQMQHFMAQDLGLLQDMLLPSFIHGTNQP</sequence>
<protein>
    <recommendedName>
        <fullName evidence="7">WRKY domain-containing protein</fullName>
    </recommendedName>
</protein>
<feature type="compositionally biased region" description="Gly residues" evidence="6">
    <location>
        <begin position="219"/>
        <end position="232"/>
    </location>
</feature>
<keyword evidence="3" id="KW-0238">DNA-binding</keyword>
<dbReference type="PANTHER" id="PTHR31221">
    <property type="entry name" value="WRKY TRANSCRIPTION FACTOR PROTEIN 1-RELATED"/>
    <property type="match status" value="1"/>
</dbReference>
<dbReference type="Gene3D" id="2.20.25.80">
    <property type="entry name" value="WRKY domain"/>
    <property type="match status" value="1"/>
</dbReference>
<dbReference type="HOGENOM" id="CLU_033779_4_1_1"/>
<dbReference type="PaxDb" id="65489-OBART01G25690.1"/>
<reference evidence="8" key="1">
    <citation type="journal article" date="2009" name="Rice">
        <title>De Novo Next Generation Sequencing of Plant Genomes.</title>
        <authorList>
            <person name="Rounsley S."/>
            <person name="Marri P.R."/>
            <person name="Yu Y."/>
            <person name="He R."/>
            <person name="Sisneros N."/>
            <person name="Goicoechea J.L."/>
            <person name="Lee S.J."/>
            <person name="Angelova A."/>
            <person name="Kudrna D."/>
            <person name="Luo M."/>
            <person name="Affourtit J."/>
            <person name="Desany B."/>
            <person name="Knight J."/>
            <person name="Niazi F."/>
            <person name="Egholm M."/>
            <person name="Wing R.A."/>
        </authorList>
    </citation>
    <scope>NUCLEOTIDE SEQUENCE [LARGE SCALE GENOMIC DNA]</scope>
    <source>
        <strain evidence="8">cv. IRGC 105608</strain>
    </source>
</reference>